<organism evidence="2 3">
    <name type="scientific">Datura stramonium</name>
    <name type="common">Jimsonweed</name>
    <name type="synonym">Common thornapple</name>
    <dbReference type="NCBI Taxonomy" id="4076"/>
    <lineage>
        <taxon>Eukaryota</taxon>
        <taxon>Viridiplantae</taxon>
        <taxon>Streptophyta</taxon>
        <taxon>Embryophyta</taxon>
        <taxon>Tracheophyta</taxon>
        <taxon>Spermatophyta</taxon>
        <taxon>Magnoliopsida</taxon>
        <taxon>eudicotyledons</taxon>
        <taxon>Gunneridae</taxon>
        <taxon>Pentapetalae</taxon>
        <taxon>asterids</taxon>
        <taxon>lamiids</taxon>
        <taxon>Solanales</taxon>
        <taxon>Solanaceae</taxon>
        <taxon>Solanoideae</taxon>
        <taxon>Datureae</taxon>
        <taxon>Datura</taxon>
    </lineage>
</organism>
<dbReference type="InterPro" id="IPR036758">
    <property type="entry name" value="At5g01610-like"/>
</dbReference>
<dbReference type="Gene3D" id="2.30.240.10">
    <property type="entry name" value="At5g01610-like"/>
    <property type="match status" value="1"/>
</dbReference>
<name>A0ABS8USF0_DATST</name>
<feature type="chain" id="PRO_5047095749" description="Transmembrane protein" evidence="1">
    <location>
        <begin position="25"/>
        <end position="91"/>
    </location>
</feature>
<sequence length="91" mass="10505">MAFSPKSQLLFFSLLCIFFTLSHSFNPSHPNKVDVHDLLPAYNLPKGLLPDNVKSYTISPKDSSFTVQLTHPCYVQFEDQLVYYRNRHQGN</sequence>
<dbReference type="Pfam" id="PF04398">
    <property type="entry name" value="DUF538"/>
    <property type="match status" value="1"/>
</dbReference>
<evidence type="ECO:0000256" key="1">
    <source>
        <dbReference type="SAM" id="SignalP"/>
    </source>
</evidence>
<keyword evidence="3" id="KW-1185">Reference proteome</keyword>
<evidence type="ECO:0000313" key="3">
    <source>
        <dbReference type="Proteomes" id="UP000823775"/>
    </source>
</evidence>
<reference evidence="2 3" key="1">
    <citation type="journal article" date="2021" name="BMC Genomics">
        <title>Datura genome reveals duplications of psychoactive alkaloid biosynthetic genes and high mutation rate following tissue culture.</title>
        <authorList>
            <person name="Rajewski A."/>
            <person name="Carter-House D."/>
            <person name="Stajich J."/>
            <person name="Litt A."/>
        </authorList>
    </citation>
    <scope>NUCLEOTIDE SEQUENCE [LARGE SCALE GENOMIC DNA]</scope>
    <source>
        <strain evidence="2">AR-01</strain>
    </source>
</reference>
<dbReference type="InterPro" id="IPR007493">
    <property type="entry name" value="DUF538"/>
</dbReference>
<protein>
    <recommendedName>
        <fullName evidence="4">Transmembrane protein</fullName>
    </recommendedName>
</protein>
<dbReference type="Proteomes" id="UP000823775">
    <property type="component" value="Unassembled WGS sequence"/>
</dbReference>
<dbReference type="PANTHER" id="PTHR31676">
    <property type="entry name" value="T31J12.3 PROTEIN-RELATED"/>
    <property type="match status" value="1"/>
</dbReference>
<accession>A0ABS8USF0</accession>
<evidence type="ECO:0000313" key="2">
    <source>
        <dbReference type="EMBL" id="MCD9560974.1"/>
    </source>
</evidence>
<dbReference type="EMBL" id="JACEIK010002406">
    <property type="protein sequence ID" value="MCD9560974.1"/>
    <property type="molecule type" value="Genomic_DNA"/>
</dbReference>
<keyword evidence="1" id="KW-0732">Signal</keyword>
<dbReference type="PANTHER" id="PTHR31676:SF96">
    <property type="entry name" value="EXPRESSED PROTEIN"/>
    <property type="match status" value="1"/>
</dbReference>
<comment type="caution">
    <text evidence="2">The sequence shown here is derived from an EMBL/GenBank/DDBJ whole genome shotgun (WGS) entry which is preliminary data.</text>
</comment>
<dbReference type="SUPFAM" id="SSF141562">
    <property type="entry name" value="At5g01610-like"/>
    <property type="match status" value="1"/>
</dbReference>
<evidence type="ECO:0008006" key="4">
    <source>
        <dbReference type="Google" id="ProtNLM"/>
    </source>
</evidence>
<proteinExistence type="predicted"/>
<feature type="signal peptide" evidence="1">
    <location>
        <begin position="1"/>
        <end position="24"/>
    </location>
</feature>
<gene>
    <name evidence="2" type="ORF">HAX54_019841</name>
</gene>